<reference evidence="2 3" key="1">
    <citation type="submission" date="2016-08" db="EMBL/GenBank/DDBJ databases">
        <title>A Parts List for Fungal Cellulosomes Revealed by Comparative Genomics.</title>
        <authorList>
            <consortium name="DOE Joint Genome Institute"/>
            <person name="Haitjema C.H."/>
            <person name="Gilmore S.P."/>
            <person name="Henske J.K."/>
            <person name="Solomon K.V."/>
            <person name="De Groot R."/>
            <person name="Kuo A."/>
            <person name="Mondo S.J."/>
            <person name="Salamov A.A."/>
            <person name="Labutti K."/>
            <person name="Zhao Z."/>
            <person name="Chiniquy J."/>
            <person name="Barry K."/>
            <person name="Brewer H.M."/>
            <person name="Purvine S.O."/>
            <person name="Wright A.T."/>
            <person name="Boxma B."/>
            <person name="Van Alen T."/>
            <person name="Hackstein J.H."/>
            <person name="Baker S.E."/>
            <person name="Grigoriev I.V."/>
            <person name="O'Malley M.A."/>
        </authorList>
    </citation>
    <scope>NUCLEOTIDE SEQUENCE [LARGE SCALE GENOMIC DNA]</scope>
    <source>
        <strain evidence="2 3">S4</strain>
    </source>
</reference>
<dbReference type="Proteomes" id="UP000193944">
    <property type="component" value="Unassembled WGS sequence"/>
</dbReference>
<accession>A0A1Y1WRT6</accession>
<evidence type="ECO:0000313" key="2">
    <source>
        <dbReference type="EMBL" id="ORX75834.1"/>
    </source>
</evidence>
<feature type="transmembrane region" description="Helical" evidence="1">
    <location>
        <begin position="25"/>
        <end position="48"/>
    </location>
</feature>
<organism evidence="2 3">
    <name type="scientific">Anaeromyces robustus</name>
    <dbReference type="NCBI Taxonomy" id="1754192"/>
    <lineage>
        <taxon>Eukaryota</taxon>
        <taxon>Fungi</taxon>
        <taxon>Fungi incertae sedis</taxon>
        <taxon>Chytridiomycota</taxon>
        <taxon>Chytridiomycota incertae sedis</taxon>
        <taxon>Neocallimastigomycetes</taxon>
        <taxon>Neocallimastigales</taxon>
        <taxon>Neocallimastigaceae</taxon>
        <taxon>Anaeromyces</taxon>
    </lineage>
</organism>
<proteinExistence type="predicted"/>
<keyword evidence="1" id="KW-1133">Transmembrane helix</keyword>
<keyword evidence="3" id="KW-1185">Reference proteome</keyword>
<evidence type="ECO:0000313" key="3">
    <source>
        <dbReference type="Proteomes" id="UP000193944"/>
    </source>
</evidence>
<dbReference type="AlphaFoldDB" id="A0A1Y1WRT6"/>
<feature type="transmembrane region" description="Helical" evidence="1">
    <location>
        <begin position="142"/>
        <end position="158"/>
    </location>
</feature>
<protein>
    <submittedName>
        <fullName evidence="2">Uncharacterized protein</fullName>
    </submittedName>
</protein>
<reference evidence="2 3" key="2">
    <citation type="submission" date="2016-08" db="EMBL/GenBank/DDBJ databases">
        <title>Pervasive Adenine N6-methylation of Active Genes in Fungi.</title>
        <authorList>
            <consortium name="DOE Joint Genome Institute"/>
            <person name="Mondo S.J."/>
            <person name="Dannebaum R.O."/>
            <person name="Kuo R.C."/>
            <person name="Labutti K."/>
            <person name="Haridas S."/>
            <person name="Kuo A."/>
            <person name="Salamov A."/>
            <person name="Ahrendt S.R."/>
            <person name="Lipzen A."/>
            <person name="Sullivan W."/>
            <person name="Andreopoulos W.B."/>
            <person name="Clum A."/>
            <person name="Lindquist E."/>
            <person name="Daum C."/>
            <person name="Ramamoorthy G.K."/>
            <person name="Gryganskyi A."/>
            <person name="Culley D."/>
            <person name="Magnuson J.K."/>
            <person name="James T.Y."/>
            <person name="O'Malley M.A."/>
            <person name="Stajich J.E."/>
            <person name="Spatafora J.W."/>
            <person name="Visel A."/>
            <person name="Grigoriev I.V."/>
        </authorList>
    </citation>
    <scope>NUCLEOTIDE SEQUENCE [LARGE SCALE GENOMIC DNA]</scope>
    <source>
        <strain evidence="2 3">S4</strain>
    </source>
</reference>
<keyword evidence="1" id="KW-0812">Transmembrane</keyword>
<evidence type="ECO:0000256" key="1">
    <source>
        <dbReference type="SAM" id="Phobius"/>
    </source>
</evidence>
<gene>
    <name evidence="2" type="ORF">BCR32DRAFT_271639</name>
</gene>
<feature type="transmembrane region" description="Helical" evidence="1">
    <location>
        <begin position="54"/>
        <end position="78"/>
    </location>
</feature>
<comment type="caution">
    <text evidence="2">The sequence shown here is derived from an EMBL/GenBank/DDBJ whole genome shotgun (WGS) entry which is preliminary data.</text>
</comment>
<name>A0A1Y1WRT6_9FUNG</name>
<sequence length="262" mass="31232">MTEEDNKNKKVENVQNKIEQLYGKIAFYETITDCLFYINIIIILSFIFQIKFKSLFIIIHIVINSAYIIITRLIDIFLKNYVETEHRKTFIKNSLNANITENTTPDLYYNNNEKESIKKMGLNCFETLFFSKFIANKMIKEEGLKTFGIILIYISLLFQIKNLAALILIISQTFFSIEYIFKFIKLYYFKTQANYIYTEVYDIFITSPPKEENVFIAKILDIIMNYECLKYFCKISLSSRIFNKYNSILSKEWDDIYNKKLN</sequence>
<dbReference type="EMBL" id="MCFG01000333">
    <property type="protein sequence ID" value="ORX75834.1"/>
    <property type="molecule type" value="Genomic_DNA"/>
</dbReference>
<keyword evidence="1" id="KW-0472">Membrane</keyword>
<dbReference type="OrthoDB" id="2140823at2759"/>